<feature type="coiled-coil region" evidence="1">
    <location>
        <begin position="116"/>
        <end position="146"/>
    </location>
</feature>
<organism evidence="3 4">
    <name type="scientific">Prorocentrum cordatum</name>
    <dbReference type="NCBI Taxonomy" id="2364126"/>
    <lineage>
        <taxon>Eukaryota</taxon>
        <taxon>Sar</taxon>
        <taxon>Alveolata</taxon>
        <taxon>Dinophyceae</taxon>
        <taxon>Prorocentrales</taxon>
        <taxon>Prorocentraceae</taxon>
        <taxon>Prorocentrum</taxon>
    </lineage>
</organism>
<dbReference type="Proteomes" id="UP001189429">
    <property type="component" value="Unassembled WGS sequence"/>
</dbReference>
<dbReference type="EMBL" id="CAUYUJ010006991">
    <property type="protein sequence ID" value="CAK0819255.1"/>
    <property type="molecule type" value="Genomic_DNA"/>
</dbReference>
<proteinExistence type="predicted"/>
<gene>
    <name evidence="3" type="ORF">PCOR1329_LOCUS21282</name>
</gene>
<keyword evidence="1" id="KW-0175">Coiled coil</keyword>
<evidence type="ECO:0000313" key="3">
    <source>
        <dbReference type="EMBL" id="CAK0819255.1"/>
    </source>
</evidence>
<keyword evidence="4" id="KW-1185">Reference proteome</keyword>
<sequence>MALDALPSDIAKLVAEDLYKVNEAIFNLPEEDTIDTGMSKTLYVAVTKVHESYCAGRYDKKDQNFFYDYVALLSTMQNQPFFSEKENKQMLKWLLEAVASDSPPEPAQPAAKAAPAPSLAKDIARLEAENAELSRQAEKMRELSDAVVFIQGFKPVLLEAREPAGGGGEGEAAAGEGKKPRKRKKDRKKRGSEEGAPDEEPGEAPEGAPEEEAEASES</sequence>
<comment type="caution">
    <text evidence="3">The sequence shown here is derived from an EMBL/GenBank/DDBJ whole genome shotgun (WGS) entry which is preliminary data.</text>
</comment>
<reference evidence="3" key="1">
    <citation type="submission" date="2023-10" db="EMBL/GenBank/DDBJ databases">
        <authorList>
            <person name="Chen Y."/>
            <person name="Shah S."/>
            <person name="Dougan E. K."/>
            <person name="Thang M."/>
            <person name="Chan C."/>
        </authorList>
    </citation>
    <scope>NUCLEOTIDE SEQUENCE [LARGE SCALE GENOMIC DNA]</scope>
</reference>
<accession>A0ABN9RJF8</accession>
<name>A0ABN9RJF8_9DINO</name>
<feature type="compositionally biased region" description="Acidic residues" evidence="2">
    <location>
        <begin position="195"/>
        <end position="218"/>
    </location>
</feature>
<evidence type="ECO:0000313" key="4">
    <source>
        <dbReference type="Proteomes" id="UP001189429"/>
    </source>
</evidence>
<evidence type="ECO:0000256" key="2">
    <source>
        <dbReference type="SAM" id="MobiDB-lite"/>
    </source>
</evidence>
<evidence type="ECO:0000256" key="1">
    <source>
        <dbReference type="SAM" id="Coils"/>
    </source>
</evidence>
<feature type="region of interest" description="Disordered" evidence="2">
    <location>
        <begin position="160"/>
        <end position="218"/>
    </location>
</feature>
<protein>
    <submittedName>
        <fullName evidence="3">Uncharacterized protein</fullName>
    </submittedName>
</protein>
<feature type="compositionally biased region" description="Basic residues" evidence="2">
    <location>
        <begin position="179"/>
        <end position="190"/>
    </location>
</feature>